<dbReference type="Gene3D" id="3.20.20.10">
    <property type="entry name" value="Alanine racemase"/>
    <property type="match status" value="1"/>
</dbReference>
<dbReference type="EC" id="5.1.1.1" evidence="4 7"/>
<proteinExistence type="inferred from homology"/>
<dbReference type="InterPro" id="IPR000821">
    <property type="entry name" value="Ala_racemase"/>
</dbReference>
<evidence type="ECO:0000313" key="11">
    <source>
        <dbReference type="EMBL" id="SJM51237.1"/>
    </source>
</evidence>
<comment type="catalytic activity">
    <reaction evidence="1 7">
        <text>L-alanine = D-alanine</text>
        <dbReference type="Rhea" id="RHEA:20249"/>
        <dbReference type="ChEBI" id="CHEBI:57416"/>
        <dbReference type="ChEBI" id="CHEBI:57972"/>
        <dbReference type="EC" id="5.1.1.1"/>
    </reaction>
</comment>
<comment type="pathway">
    <text evidence="7">Amino-acid biosynthesis; D-alanine biosynthesis; D-alanine from L-alanine: step 1/1.</text>
</comment>
<sequence length="366" mass="38312">MVAQRLAPPELRIITVAMTSPAFAPAVLNVDLDALARNYHTLGAVSGSPVNPVVKADGYGLGAAAVTQRLMAEGARTFFVARAAEGVRLREAIGPEPVIYILDGCHGDGAAMLKASNLRPVINHPTQLQTWQAAGGGACGLQIDTGMNRLGFRVEDAPEPFAGLELVMTHLACADEPSNPLNRAQRDAYAAAAQRYPGVTRSFANSGGCFLGPDFAFDVVRPGICLYGGGPEGRPHDKIAPVASLIAQAVQVRDVPAGETVGYSQGYKAERPMRVATCGAGYADGVLRSYSPKGQVFIAGEMRPIIGRVSMDVLAVDVTGLDVKAGDPVEIFGANRLIDDAAAAAGTISYELLTSITPRVPRVYQG</sequence>
<comment type="cofactor">
    <cofactor evidence="2 7 8">
        <name>pyridoxal 5'-phosphate</name>
        <dbReference type="ChEBI" id="CHEBI:597326"/>
    </cofactor>
</comment>
<dbReference type="InterPro" id="IPR009006">
    <property type="entry name" value="Ala_racemase/Decarboxylase_C"/>
</dbReference>
<evidence type="ECO:0000256" key="6">
    <source>
        <dbReference type="ARBA" id="ARBA00023235"/>
    </source>
</evidence>
<evidence type="ECO:0000256" key="4">
    <source>
        <dbReference type="ARBA" id="ARBA00013089"/>
    </source>
</evidence>
<reference evidence="11 12" key="1">
    <citation type="submission" date="2017-02" db="EMBL/GenBank/DDBJ databases">
        <authorList>
            <person name="Peterson S.W."/>
        </authorList>
    </citation>
    <scope>NUCLEOTIDE SEQUENCE [LARGE SCALE GENOMIC DNA]</scope>
    <source>
        <strain evidence="11 12">3F5N</strain>
    </source>
</reference>
<dbReference type="AlphaFoldDB" id="A0A1R4F5T4"/>
<feature type="binding site" evidence="7 9">
    <location>
        <position position="311"/>
    </location>
    <ligand>
        <name>substrate</name>
    </ligand>
</feature>
<feature type="modified residue" description="N6-(pyridoxal phosphate)lysine" evidence="7 8">
    <location>
        <position position="55"/>
    </location>
</feature>
<dbReference type="SUPFAM" id="SSF50621">
    <property type="entry name" value="Alanine racemase C-terminal domain-like"/>
    <property type="match status" value="1"/>
</dbReference>
<dbReference type="UniPathway" id="UPA00042">
    <property type="reaction ID" value="UER00497"/>
</dbReference>
<gene>
    <name evidence="11" type="ORF">FM111_02775</name>
</gene>
<dbReference type="PROSITE" id="PS00395">
    <property type="entry name" value="ALANINE_RACEMASE"/>
    <property type="match status" value="1"/>
</dbReference>
<dbReference type="InterPro" id="IPR001608">
    <property type="entry name" value="Ala_racemase_N"/>
</dbReference>
<comment type="similarity">
    <text evidence="3 7">Belongs to the alanine racemase family.</text>
</comment>
<feature type="binding site" evidence="7 9">
    <location>
        <position position="149"/>
    </location>
    <ligand>
        <name>substrate</name>
    </ligand>
</feature>
<dbReference type="PRINTS" id="PR00992">
    <property type="entry name" value="ALARACEMASE"/>
</dbReference>
<keyword evidence="5 7" id="KW-0663">Pyridoxal phosphate</keyword>
<dbReference type="CDD" id="cd00430">
    <property type="entry name" value="PLPDE_III_AR"/>
    <property type="match status" value="1"/>
</dbReference>
<dbReference type="Proteomes" id="UP000195766">
    <property type="component" value="Unassembled WGS sequence"/>
</dbReference>
<evidence type="ECO:0000256" key="5">
    <source>
        <dbReference type="ARBA" id="ARBA00022898"/>
    </source>
</evidence>
<evidence type="ECO:0000259" key="10">
    <source>
        <dbReference type="SMART" id="SM01005"/>
    </source>
</evidence>
<feature type="active site" description="Proton acceptor; specific for D-alanine" evidence="7">
    <location>
        <position position="55"/>
    </location>
</feature>
<dbReference type="PANTHER" id="PTHR30511">
    <property type="entry name" value="ALANINE RACEMASE"/>
    <property type="match status" value="1"/>
</dbReference>
<dbReference type="GO" id="GO:0008784">
    <property type="term" value="F:alanine racemase activity"/>
    <property type="evidence" value="ECO:0007669"/>
    <property type="project" value="UniProtKB-UniRule"/>
</dbReference>
<dbReference type="SMART" id="SM01005">
    <property type="entry name" value="Ala_racemase_C"/>
    <property type="match status" value="1"/>
</dbReference>
<dbReference type="EMBL" id="FUIE01000016">
    <property type="protein sequence ID" value="SJM51237.1"/>
    <property type="molecule type" value="Genomic_DNA"/>
</dbReference>
<organism evidence="11 12">
    <name type="scientific">Brevundimonas diminuta 3F5N</name>
    <dbReference type="NCBI Taxonomy" id="1255603"/>
    <lineage>
        <taxon>Bacteria</taxon>
        <taxon>Pseudomonadati</taxon>
        <taxon>Pseudomonadota</taxon>
        <taxon>Alphaproteobacteria</taxon>
        <taxon>Caulobacterales</taxon>
        <taxon>Caulobacteraceae</taxon>
        <taxon>Brevundimonas</taxon>
    </lineage>
</organism>
<dbReference type="Gene3D" id="2.40.37.10">
    <property type="entry name" value="Lyase, Ornithine Decarboxylase, Chain A, domain 1"/>
    <property type="match status" value="1"/>
</dbReference>
<feature type="active site" description="Proton acceptor; specific for L-alanine" evidence="7">
    <location>
        <position position="263"/>
    </location>
</feature>
<dbReference type="GO" id="GO:0030170">
    <property type="term" value="F:pyridoxal phosphate binding"/>
    <property type="evidence" value="ECO:0007669"/>
    <property type="project" value="UniProtKB-UniRule"/>
</dbReference>
<dbReference type="GO" id="GO:0005829">
    <property type="term" value="C:cytosol"/>
    <property type="evidence" value="ECO:0007669"/>
    <property type="project" value="TreeGrafter"/>
</dbReference>
<protein>
    <recommendedName>
        <fullName evidence="4 7">Alanine racemase</fullName>
        <ecNumber evidence="4 7">5.1.1.1</ecNumber>
    </recommendedName>
</protein>
<dbReference type="InterPro" id="IPR011079">
    <property type="entry name" value="Ala_racemase_C"/>
</dbReference>
<evidence type="ECO:0000256" key="1">
    <source>
        <dbReference type="ARBA" id="ARBA00000316"/>
    </source>
</evidence>
<dbReference type="Pfam" id="PF01168">
    <property type="entry name" value="Ala_racemase_N"/>
    <property type="match status" value="1"/>
</dbReference>
<accession>A0A1R4F5T4</accession>
<dbReference type="PANTHER" id="PTHR30511:SF0">
    <property type="entry name" value="ALANINE RACEMASE, CATABOLIC-RELATED"/>
    <property type="match status" value="1"/>
</dbReference>
<evidence type="ECO:0000256" key="9">
    <source>
        <dbReference type="PIRSR" id="PIRSR600821-52"/>
    </source>
</evidence>
<comment type="function">
    <text evidence="7">Catalyzes the interconversion of L-alanine and D-alanine. May also act on other amino acids.</text>
</comment>
<evidence type="ECO:0000256" key="7">
    <source>
        <dbReference type="HAMAP-Rule" id="MF_01201"/>
    </source>
</evidence>
<evidence type="ECO:0000256" key="8">
    <source>
        <dbReference type="PIRSR" id="PIRSR600821-50"/>
    </source>
</evidence>
<evidence type="ECO:0000313" key="12">
    <source>
        <dbReference type="Proteomes" id="UP000195766"/>
    </source>
</evidence>
<keyword evidence="6 7" id="KW-0413">Isomerase</keyword>
<evidence type="ECO:0000256" key="3">
    <source>
        <dbReference type="ARBA" id="ARBA00007880"/>
    </source>
</evidence>
<feature type="domain" description="Alanine racemase C-terminal" evidence="10">
    <location>
        <begin position="242"/>
        <end position="365"/>
    </location>
</feature>
<dbReference type="InterPro" id="IPR029066">
    <property type="entry name" value="PLP-binding_barrel"/>
</dbReference>
<name>A0A1R4F5T4_BREDI</name>
<dbReference type="SUPFAM" id="SSF51419">
    <property type="entry name" value="PLP-binding barrel"/>
    <property type="match status" value="1"/>
</dbReference>
<evidence type="ECO:0000256" key="2">
    <source>
        <dbReference type="ARBA" id="ARBA00001933"/>
    </source>
</evidence>
<dbReference type="InterPro" id="IPR020622">
    <property type="entry name" value="Ala_racemase_pyridoxalP-BS"/>
</dbReference>
<dbReference type="HAMAP" id="MF_01201">
    <property type="entry name" value="Ala_racemase"/>
    <property type="match status" value="1"/>
</dbReference>
<dbReference type="GO" id="GO:0030632">
    <property type="term" value="P:D-alanine biosynthetic process"/>
    <property type="evidence" value="ECO:0007669"/>
    <property type="project" value="UniProtKB-UniRule"/>
</dbReference>
<dbReference type="NCBIfam" id="TIGR00492">
    <property type="entry name" value="alr"/>
    <property type="match status" value="1"/>
</dbReference>
<dbReference type="Pfam" id="PF00842">
    <property type="entry name" value="Ala_racemase_C"/>
    <property type="match status" value="1"/>
</dbReference>